<dbReference type="PROSITE" id="PS00583">
    <property type="entry name" value="PFKB_KINASES_1"/>
    <property type="match status" value="1"/>
</dbReference>
<keyword evidence="5" id="KW-0067">ATP-binding</keyword>
<dbReference type="OrthoDB" id="9779730at2"/>
<comment type="similarity">
    <text evidence="1">Belongs to the carbohydrate kinase PfkB family.</text>
</comment>
<dbReference type="GO" id="GO:0016301">
    <property type="term" value="F:kinase activity"/>
    <property type="evidence" value="ECO:0007669"/>
    <property type="project" value="UniProtKB-KW"/>
</dbReference>
<evidence type="ECO:0000256" key="1">
    <source>
        <dbReference type="ARBA" id="ARBA00010688"/>
    </source>
</evidence>
<feature type="domain" description="Carbohydrate kinase PfkB" evidence="6">
    <location>
        <begin position="13"/>
        <end position="291"/>
    </location>
</feature>
<evidence type="ECO:0000256" key="3">
    <source>
        <dbReference type="ARBA" id="ARBA00022741"/>
    </source>
</evidence>
<dbReference type="InterPro" id="IPR011611">
    <property type="entry name" value="PfkB_dom"/>
</dbReference>
<keyword evidence="3" id="KW-0547">Nucleotide-binding</keyword>
<sequence length="306" mass="33767">MTSIRSETIILFGEVLADIFDDRRVFGGAPFNVARHLKALGLHPVLISRIGNDELGHELLAQIKDAGMDDCGIQRDDLHPTGQVMVHLEDRGHRFEILPGQAYDFIHAGMSHSISLATCPQLIYFGTLAQRNAISAHALVTLFLSNQGKVPCLLDINLRKPWYDLHTLEYSLIHANLIKINQEELDVLALLFGLTGINREQKAAALLKQFDLDSILITCGEEGAWQLDKDGKVSNINGLISSRPVMDTVGAGDGFAAVYILGLLRKWPIKLTLSRANAFAAALCEIRGAIPDASDFYEPFIADWNR</sequence>
<reference evidence="7 8" key="1">
    <citation type="submission" date="2017-08" db="EMBL/GenBank/DDBJ databases">
        <authorList>
            <person name="de Groot N.N."/>
        </authorList>
    </citation>
    <scope>NUCLEOTIDE SEQUENCE [LARGE SCALE GENOMIC DNA]</scope>
    <source>
        <strain evidence="7 8">Nm15</strain>
    </source>
</reference>
<dbReference type="Proteomes" id="UP000242498">
    <property type="component" value="Chromosome I"/>
</dbReference>
<gene>
    <name evidence="7" type="ORF">SAMN06296273_1764</name>
</gene>
<dbReference type="PANTHER" id="PTHR43085:SF1">
    <property type="entry name" value="PSEUDOURIDINE KINASE-RELATED"/>
    <property type="match status" value="1"/>
</dbReference>
<evidence type="ECO:0000313" key="8">
    <source>
        <dbReference type="Proteomes" id="UP000242498"/>
    </source>
</evidence>
<dbReference type="Pfam" id="PF00294">
    <property type="entry name" value="PfkB"/>
    <property type="match status" value="1"/>
</dbReference>
<evidence type="ECO:0000256" key="4">
    <source>
        <dbReference type="ARBA" id="ARBA00022777"/>
    </source>
</evidence>
<dbReference type="GO" id="GO:0005524">
    <property type="term" value="F:ATP binding"/>
    <property type="evidence" value="ECO:0007669"/>
    <property type="project" value="UniProtKB-KW"/>
</dbReference>
<dbReference type="InterPro" id="IPR050306">
    <property type="entry name" value="PfkB_Carbo_kinase"/>
</dbReference>
<dbReference type="InterPro" id="IPR029056">
    <property type="entry name" value="Ribokinase-like"/>
</dbReference>
<proteinExistence type="inferred from homology"/>
<dbReference type="InterPro" id="IPR002173">
    <property type="entry name" value="Carboh/pur_kinase_PfkB_CS"/>
</dbReference>
<evidence type="ECO:0000256" key="5">
    <source>
        <dbReference type="ARBA" id="ARBA00022840"/>
    </source>
</evidence>
<dbReference type="CDD" id="cd01167">
    <property type="entry name" value="bac_FRK"/>
    <property type="match status" value="1"/>
</dbReference>
<evidence type="ECO:0000256" key="2">
    <source>
        <dbReference type="ARBA" id="ARBA00022679"/>
    </source>
</evidence>
<evidence type="ECO:0000313" key="7">
    <source>
        <dbReference type="EMBL" id="SNX60302.1"/>
    </source>
</evidence>
<keyword evidence="4 7" id="KW-0418">Kinase</keyword>
<dbReference type="AlphaFoldDB" id="A0A285BYF4"/>
<dbReference type="EMBL" id="LT907782">
    <property type="protein sequence ID" value="SNX60302.1"/>
    <property type="molecule type" value="Genomic_DNA"/>
</dbReference>
<dbReference type="PANTHER" id="PTHR43085">
    <property type="entry name" value="HEXOKINASE FAMILY MEMBER"/>
    <property type="match status" value="1"/>
</dbReference>
<dbReference type="Gene3D" id="3.40.1190.20">
    <property type="match status" value="1"/>
</dbReference>
<accession>A0A285BYF4</accession>
<organism evidence="7 8">
    <name type="scientific">Nitrosomonas ureae</name>
    <dbReference type="NCBI Taxonomy" id="44577"/>
    <lineage>
        <taxon>Bacteria</taxon>
        <taxon>Pseudomonadati</taxon>
        <taxon>Pseudomonadota</taxon>
        <taxon>Betaproteobacteria</taxon>
        <taxon>Nitrosomonadales</taxon>
        <taxon>Nitrosomonadaceae</taxon>
        <taxon>Nitrosomonas</taxon>
    </lineage>
</organism>
<dbReference type="SUPFAM" id="SSF53613">
    <property type="entry name" value="Ribokinase-like"/>
    <property type="match status" value="1"/>
</dbReference>
<protein>
    <submittedName>
        <fullName evidence="7">Fructokinase</fullName>
    </submittedName>
</protein>
<keyword evidence="2" id="KW-0808">Transferase</keyword>
<evidence type="ECO:0000259" key="6">
    <source>
        <dbReference type="Pfam" id="PF00294"/>
    </source>
</evidence>
<name>A0A285BYF4_9PROT</name>
<dbReference type="RefSeq" id="WP_096292908.1">
    <property type="nucleotide sequence ID" value="NZ_LT907782.1"/>
</dbReference>